<dbReference type="PROSITE" id="PS50055">
    <property type="entry name" value="TYR_PHOSPHATASE_PTP"/>
    <property type="match status" value="1"/>
</dbReference>
<dbReference type="PRINTS" id="PR00700">
    <property type="entry name" value="PRTYPHPHTASE"/>
</dbReference>
<dbReference type="OrthoDB" id="6407541at2759"/>
<sequence>MSFNCSGFELNWCCGVDGYRMREGNGRLSGPLSSSYINASYVRPPNYTATGAAVASSQDTQPEYIAAQGPLPHTVADFLTIIYEQRCPHIVMLCKGNNSPKCARYWPAQATETFVSDGRSVVVTKVAEQITPNFTYREFTILPSDEKENGDSICKFQPWPVKQIHFTLWNDYGAPPVEQIYAVILKHLSFLEQTPIGSYGPPLVHCRVKQLQAHSLLYPISAGVGRTGTFICARYILERLRKDASTIDVFGTALAVRRWRKSLVQTAVLRGFIFDFCYKI</sequence>
<dbReference type="PANTHER" id="PTHR19134">
    <property type="entry name" value="RECEPTOR-TYPE TYROSINE-PROTEIN PHOSPHATASE"/>
    <property type="match status" value="1"/>
</dbReference>
<evidence type="ECO:0000313" key="4">
    <source>
        <dbReference type="Proteomes" id="UP000267029"/>
    </source>
</evidence>
<dbReference type="AlphaFoldDB" id="A0A0R3UQX4"/>
<dbReference type="CDD" id="cd00047">
    <property type="entry name" value="PTPc"/>
    <property type="match status" value="1"/>
</dbReference>
<proteinExistence type="predicted"/>
<dbReference type="SMART" id="SM00404">
    <property type="entry name" value="PTPc_motif"/>
    <property type="match status" value="1"/>
</dbReference>
<evidence type="ECO:0008006" key="5">
    <source>
        <dbReference type="Google" id="ProtNLM"/>
    </source>
</evidence>
<accession>A0A0R3UQX4</accession>
<dbReference type="Proteomes" id="UP000267029">
    <property type="component" value="Unassembled WGS sequence"/>
</dbReference>
<dbReference type="InterPro" id="IPR003595">
    <property type="entry name" value="Tyr_Pase_cat"/>
</dbReference>
<dbReference type="InterPro" id="IPR000387">
    <property type="entry name" value="Tyr_Pase_dom"/>
</dbReference>
<dbReference type="SMART" id="SM00194">
    <property type="entry name" value="PTPc"/>
    <property type="match status" value="1"/>
</dbReference>
<dbReference type="Gene3D" id="3.90.190.10">
    <property type="entry name" value="Protein tyrosine phosphatase superfamily"/>
    <property type="match status" value="1"/>
</dbReference>
<evidence type="ECO:0000259" key="2">
    <source>
        <dbReference type="PROSITE" id="PS50056"/>
    </source>
</evidence>
<dbReference type="GO" id="GO:0004725">
    <property type="term" value="F:protein tyrosine phosphatase activity"/>
    <property type="evidence" value="ECO:0007669"/>
    <property type="project" value="InterPro"/>
</dbReference>
<evidence type="ECO:0000313" key="3">
    <source>
        <dbReference type="EMBL" id="VDD84277.1"/>
    </source>
</evidence>
<dbReference type="InterPro" id="IPR029021">
    <property type="entry name" value="Prot-tyrosine_phosphatase-like"/>
</dbReference>
<feature type="domain" description="Tyrosine-protein phosphatase" evidence="1">
    <location>
        <begin position="1"/>
        <end position="280"/>
    </location>
</feature>
<dbReference type="SUPFAM" id="SSF52799">
    <property type="entry name" value="(Phosphotyrosine protein) phosphatases II"/>
    <property type="match status" value="1"/>
</dbReference>
<protein>
    <recommendedName>
        <fullName evidence="5">Tyrosine-protein phosphatase domain-containing protein</fullName>
    </recommendedName>
</protein>
<evidence type="ECO:0000259" key="1">
    <source>
        <dbReference type="PROSITE" id="PS50055"/>
    </source>
</evidence>
<reference evidence="3 4" key="1">
    <citation type="submission" date="2018-10" db="EMBL/GenBank/DDBJ databases">
        <authorList>
            <consortium name="Pathogen Informatics"/>
        </authorList>
    </citation>
    <scope>NUCLEOTIDE SEQUENCE [LARGE SCALE GENOMIC DNA]</scope>
</reference>
<dbReference type="STRING" id="53468.A0A0R3UQX4"/>
<feature type="domain" description="Tyrosine specific protein phosphatases" evidence="2">
    <location>
        <begin position="188"/>
        <end position="266"/>
    </location>
</feature>
<dbReference type="PROSITE" id="PS50056">
    <property type="entry name" value="TYR_PHOSPHATASE_2"/>
    <property type="match status" value="1"/>
</dbReference>
<gene>
    <name evidence="3" type="ORF">MCOS_LOCUS10280</name>
</gene>
<dbReference type="PANTHER" id="PTHR19134:SF449">
    <property type="entry name" value="TYROSINE-PROTEIN PHOSPHATASE 1"/>
    <property type="match status" value="1"/>
</dbReference>
<keyword evidence="4" id="KW-1185">Reference proteome</keyword>
<organism evidence="3 4">
    <name type="scientific">Mesocestoides corti</name>
    <name type="common">Flatworm</name>
    <dbReference type="NCBI Taxonomy" id="53468"/>
    <lineage>
        <taxon>Eukaryota</taxon>
        <taxon>Metazoa</taxon>
        <taxon>Spiralia</taxon>
        <taxon>Lophotrochozoa</taxon>
        <taxon>Platyhelminthes</taxon>
        <taxon>Cestoda</taxon>
        <taxon>Eucestoda</taxon>
        <taxon>Cyclophyllidea</taxon>
        <taxon>Mesocestoididae</taxon>
        <taxon>Mesocestoides</taxon>
    </lineage>
</organism>
<dbReference type="EMBL" id="UXSR01006130">
    <property type="protein sequence ID" value="VDD84277.1"/>
    <property type="molecule type" value="Genomic_DNA"/>
</dbReference>
<name>A0A0R3UQX4_MESCO</name>
<dbReference type="InterPro" id="IPR050348">
    <property type="entry name" value="Protein-Tyr_Phosphatase"/>
</dbReference>
<dbReference type="Pfam" id="PF00102">
    <property type="entry name" value="Y_phosphatase"/>
    <property type="match status" value="1"/>
</dbReference>
<dbReference type="InterPro" id="IPR000242">
    <property type="entry name" value="PTP_cat"/>
</dbReference>